<gene>
    <name evidence="4" type="primary">usp-2</name>
    <name evidence="4" type="ORF">FAK_34650</name>
</gene>
<dbReference type="PIRSF" id="PIRSF006276">
    <property type="entry name" value="UspA"/>
    <property type="match status" value="1"/>
</dbReference>
<comment type="similarity">
    <text evidence="1 2">Belongs to the universal stress protein A family.</text>
</comment>
<dbReference type="AlphaFoldDB" id="A0AAU9EPF8"/>
<dbReference type="SUPFAM" id="SSF52402">
    <property type="entry name" value="Adenine nucleotide alpha hydrolases-like"/>
    <property type="match status" value="1"/>
</dbReference>
<comment type="subcellular location">
    <subcellularLocation>
        <location evidence="2">Cytoplasm</location>
    </subcellularLocation>
</comment>
<evidence type="ECO:0000313" key="4">
    <source>
        <dbReference type="EMBL" id="BEQ16399.1"/>
    </source>
</evidence>
<dbReference type="PANTHER" id="PTHR46268:SF6">
    <property type="entry name" value="UNIVERSAL STRESS PROTEIN UP12"/>
    <property type="match status" value="1"/>
</dbReference>
<proteinExistence type="inferred from homology"/>
<dbReference type="PRINTS" id="PR01438">
    <property type="entry name" value="UNVRSLSTRESS"/>
</dbReference>
<dbReference type="InterPro" id="IPR014729">
    <property type="entry name" value="Rossmann-like_a/b/a_fold"/>
</dbReference>
<evidence type="ECO:0000256" key="1">
    <source>
        <dbReference type="ARBA" id="ARBA00008791"/>
    </source>
</evidence>
<name>A0AAU9EPF8_9BACT</name>
<protein>
    <recommendedName>
        <fullName evidence="2">Universal stress protein</fullName>
    </recommendedName>
</protein>
<dbReference type="InterPro" id="IPR006016">
    <property type="entry name" value="UspA"/>
</dbReference>
<reference evidence="5" key="1">
    <citation type="journal article" date="2023" name="Arch. Microbiol.">
        <title>Desulfoferula mesophilus gen. nov. sp. nov., a mesophilic sulfate-reducing bacterium isolated from a brackish lake sediment.</title>
        <authorList>
            <person name="Watanabe T."/>
            <person name="Yabe T."/>
            <person name="Tsuji J.M."/>
            <person name="Fukui M."/>
        </authorList>
    </citation>
    <scope>NUCLEOTIDE SEQUENCE [LARGE SCALE GENOMIC DNA]</scope>
    <source>
        <strain evidence="5">12FAK</strain>
    </source>
</reference>
<organism evidence="4 5">
    <name type="scientific">Desulfoferula mesophila</name>
    <dbReference type="NCBI Taxonomy" id="3058419"/>
    <lineage>
        <taxon>Bacteria</taxon>
        <taxon>Pseudomonadati</taxon>
        <taxon>Thermodesulfobacteriota</taxon>
        <taxon>Desulfarculia</taxon>
        <taxon>Desulfarculales</taxon>
        <taxon>Desulfarculaceae</taxon>
        <taxon>Desulfoferula</taxon>
    </lineage>
</organism>
<dbReference type="RefSeq" id="WP_338602165.1">
    <property type="nucleotide sequence ID" value="NZ_AP028679.1"/>
</dbReference>
<evidence type="ECO:0000259" key="3">
    <source>
        <dbReference type="Pfam" id="PF00582"/>
    </source>
</evidence>
<evidence type="ECO:0000256" key="2">
    <source>
        <dbReference type="PIRNR" id="PIRNR006276"/>
    </source>
</evidence>
<dbReference type="KEGG" id="dmp:FAK_34650"/>
<dbReference type="Proteomes" id="UP001366166">
    <property type="component" value="Chromosome"/>
</dbReference>
<sequence>MSLYRHIVCCLDFSEHSTEAFDTALGLARDNQAQLSLLHVVHSGAPAVPGESPRSARRLSKDELKQRLGQEMRERYLEQTGGYPAQVRLRRGMPSIEILDELKESRADLVVLGAEGLSGVGLVLLGSTAERVSRRAPCACLVVRTRARE</sequence>
<dbReference type="EMBL" id="AP028679">
    <property type="protein sequence ID" value="BEQ16399.1"/>
    <property type="molecule type" value="Genomic_DNA"/>
</dbReference>
<dbReference type="Pfam" id="PF00582">
    <property type="entry name" value="Usp"/>
    <property type="match status" value="1"/>
</dbReference>
<evidence type="ECO:0000313" key="5">
    <source>
        <dbReference type="Proteomes" id="UP001366166"/>
    </source>
</evidence>
<accession>A0AAU9EPF8</accession>
<dbReference type="PANTHER" id="PTHR46268">
    <property type="entry name" value="STRESS RESPONSE PROTEIN NHAX"/>
    <property type="match status" value="1"/>
</dbReference>
<keyword evidence="2" id="KW-0963">Cytoplasm</keyword>
<dbReference type="InterPro" id="IPR006015">
    <property type="entry name" value="Universal_stress_UspA"/>
</dbReference>
<dbReference type="CDD" id="cd00293">
    <property type="entry name" value="USP-like"/>
    <property type="match status" value="1"/>
</dbReference>
<dbReference type="Gene3D" id="3.40.50.620">
    <property type="entry name" value="HUPs"/>
    <property type="match status" value="1"/>
</dbReference>
<keyword evidence="5" id="KW-1185">Reference proteome</keyword>
<dbReference type="GO" id="GO:0005737">
    <property type="term" value="C:cytoplasm"/>
    <property type="evidence" value="ECO:0007669"/>
    <property type="project" value="UniProtKB-SubCell"/>
</dbReference>
<feature type="domain" description="UspA" evidence="3">
    <location>
        <begin position="4"/>
        <end position="144"/>
    </location>
</feature>